<dbReference type="InterPro" id="IPR010131">
    <property type="entry name" value="MdtP/NodT-like"/>
</dbReference>
<keyword evidence="6" id="KW-0564">Palmitate</keyword>
<evidence type="ECO:0000256" key="4">
    <source>
        <dbReference type="ARBA" id="ARBA00022729"/>
    </source>
</evidence>
<accession>A0A1J5QSZ6</accession>
<keyword evidence="5" id="KW-0472">Membrane</keyword>
<dbReference type="Pfam" id="PF02321">
    <property type="entry name" value="OEP"/>
    <property type="match status" value="2"/>
</dbReference>
<keyword evidence="2" id="KW-1134">Transmembrane beta strand</keyword>
<organism evidence="8">
    <name type="scientific">mine drainage metagenome</name>
    <dbReference type="NCBI Taxonomy" id="410659"/>
    <lineage>
        <taxon>unclassified sequences</taxon>
        <taxon>metagenomes</taxon>
        <taxon>ecological metagenomes</taxon>
    </lineage>
</organism>
<dbReference type="NCBIfam" id="TIGR01845">
    <property type="entry name" value="outer_NodT"/>
    <property type="match status" value="1"/>
</dbReference>
<keyword evidence="4" id="KW-0732">Signal</keyword>
<evidence type="ECO:0000313" key="8">
    <source>
        <dbReference type="EMBL" id="OIQ86766.1"/>
    </source>
</evidence>
<dbReference type="Gene3D" id="1.20.1600.10">
    <property type="entry name" value="Outer membrane efflux proteins (OEP)"/>
    <property type="match status" value="1"/>
</dbReference>
<dbReference type="EMBL" id="MLJW01000460">
    <property type="protein sequence ID" value="OIQ86766.1"/>
    <property type="molecule type" value="Genomic_DNA"/>
</dbReference>
<reference evidence="8" key="1">
    <citation type="submission" date="2016-10" db="EMBL/GenBank/DDBJ databases">
        <title>Sequence of Gallionella enrichment culture.</title>
        <authorList>
            <person name="Poehlein A."/>
            <person name="Muehling M."/>
            <person name="Daniel R."/>
        </authorList>
    </citation>
    <scope>NUCLEOTIDE SEQUENCE</scope>
</reference>
<dbReference type="PANTHER" id="PTHR30203">
    <property type="entry name" value="OUTER MEMBRANE CATION EFFLUX PROTEIN"/>
    <property type="match status" value="1"/>
</dbReference>
<dbReference type="InterPro" id="IPR003423">
    <property type="entry name" value="OMP_efflux"/>
</dbReference>
<evidence type="ECO:0000256" key="5">
    <source>
        <dbReference type="ARBA" id="ARBA00023136"/>
    </source>
</evidence>
<keyword evidence="3" id="KW-0812">Transmembrane</keyword>
<dbReference type="Gene3D" id="2.20.200.10">
    <property type="entry name" value="Outer membrane efflux proteins (OEP)"/>
    <property type="match status" value="1"/>
</dbReference>
<dbReference type="GO" id="GO:0016020">
    <property type="term" value="C:membrane"/>
    <property type="evidence" value="ECO:0007669"/>
    <property type="project" value="UniProtKB-SubCell"/>
</dbReference>
<sequence length="473" mass="51350">MKRVCAVLILALSGCAQLPTDLPARPALREPATAATLASLTRGGGQAGAALDQRWWESFGLTDLNRLVETALKDAPDMESAQARLRGADQAEHLARLESQVRYETEASVVRERMSRNGLFPPPLGGSTFNQADITENLSYSLDWWGKNRALIQAAGNERQATRDEAAAVRLTLTAAVTDAYFAAAGVTARLAVAHTLQQSHRKEHDLLKARLELGFDSALPLIDARRKLDLDEDMIRALEYLQRSLRYRLSALIGSDPDHAAGLPTPMLAAHLPPLPDRLPLDWLAQRPDVAALRSRVEAAADLSDAARADFYPNLDLRLMVGLESLDLGKLLQAGSLGASVGPALYLPIFNTRTLRAKLGMREADYASTVAAYNQTILEAARQAADACALIASLEQRSRAQRLALQETEQTHTLAEQRQKLGLAGPLDALVADSAVLDQRMNDIETQATRLRARVALYKALGGNAPDKDLTP</sequence>
<proteinExistence type="predicted"/>
<evidence type="ECO:0000256" key="1">
    <source>
        <dbReference type="ARBA" id="ARBA00004370"/>
    </source>
</evidence>
<dbReference type="PROSITE" id="PS51257">
    <property type="entry name" value="PROKAR_LIPOPROTEIN"/>
    <property type="match status" value="1"/>
</dbReference>
<gene>
    <name evidence="8" type="primary">mdtP_8</name>
    <name evidence="8" type="ORF">GALL_313890</name>
</gene>
<protein>
    <submittedName>
        <fullName evidence="8">Multidrug resistance outer membrane protein MdtP</fullName>
    </submittedName>
</protein>
<evidence type="ECO:0000256" key="6">
    <source>
        <dbReference type="ARBA" id="ARBA00023139"/>
    </source>
</evidence>
<comment type="subcellular location">
    <subcellularLocation>
        <location evidence="1">Membrane</location>
    </subcellularLocation>
</comment>
<name>A0A1J5QSZ6_9ZZZZ</name>
<evidence type="ECO:0000256" key="3">
    <source>
        <dbReference type="ARBA" id="ARBA00022692"/>
    </source>
</evidence>
<evidence type="ECO:0000256" key="2">
    <source>
        <dbReference type="ARBA" id="ARBA00022452"/>
    </source>
</evidence>
<dbReference type="AlphaFoldDB" id="A0A1J5QSZ6"/>
<dbReference type="SUPFAM" id="SSF56954">
    <property type="entry name" value="Outer membrane efflux proteins (OEP)"/>
    <property type="match status" value="1"/>
</dbReference>
<comment type="caution">
    <text evidence="8">The sequence shown here is derived from an EMBL/GenBank/DDBJ whole genome shotgun (WGS) entry which is preliminary data.</text>
</comment>
<dbReference type="GO" id="GO:0015562">
    <property type="term" value="F:efflux transmembrane transporter activity"/>
    <property type="evidence" value="ECO:0007669"/>
    <property type="project" value="InterPro"/>
</dbReference>
<evidence type="ECO:0000256" key="7">
    <source>
        <dbReference type="ARBA" id="ARBA00023288"/>
    </source>
</evidence>
<dbReference type="PANTHER" id="PTHR30203:SF20">
    <property type="entry name" value="MULTIDRUG RESISTANCE OUTER MEMBRANE PROTEIN MDTP-RELATED"/>
    <property type="match status" value="1"/>
</dbReference>
<keyword evidence="7" id="KW-0449">Lipoprotein</keyword>